<sequence>MLISWSSLASSPIAMVVVPFPDLQPDYGIPCHMIYGNEFTELFQETSKDLSLSKCF</sequence>
<protein>
    <submittedName>
        <fullName evidence="1">Uncharacterized protein</fullName>
    </submittedName>
</protein>
<evidence type="ECO:0000313" key="1">
    <source>
        <dbReference type="EMBL" id="KAJ8045902.1"/>
    </source>
</evidence>
<reference evidence="1" key="1">
    <citation type="submission" date="2021-10" db="EMBL/GenBank/DDBJ databases">
        <title>Tropical sea cucumber genome reveals ecological adaptation and Cuvierian tubules defense mechanism.</title>
        <authorList>
            <person name="Chen T."/>
        </authorList>
    </citation>
    <scope>NUCLEOTIDE SEQUENCE</scope>
    <source>
        <strain evidence="1">Nanhai2018</strain>
        <tissue evidence="1">Muscle</tissue>
    </source>
</reference>
<dbReference type="AlphaFoldDB" id="A0A9Q1CI87"/>
<name>A0A9Q1CI87_HOLLE</name>
<evidence type="ECO:0000313" key="2">
    <source>
        <dbReference type="Proteomes" id="UP001152320"/>
    </source>
</evidence>
<dbReference type="EMBL" id="JAIZAY010000003">
    <property type="protein sequence ID" value="KAJ8045902.1"/>
    <property type="molecule type" value="Genomic_DNA"/>
</dbReference>
<organism evidence="1 2">
    <name type="scientific">Holothuria leucospilota</name>
    <name type="common">Black long sea cucumber</name>
    <name type="synonym">Mertensiothuria leucospilota</name>
    <dbReference type="NCBI Taxonomy" id="206669"/>
    <lineage>
        <taxon>Eukaryota</taxon>
        <taxon>Metazoa</taxon>
        <taxon>Echinodermata</taxon>
        <taxon>Eleutherozoa</taxon>
        <taxon>Echinozoa</taxon>
        <taxon>Holothuroidea</taxon>
        <taxon>Aspidochirotacea</taxon>
        <taxon>Aspidochirotida</taxon>
        <taxon>Holothuriidae</taxon>
        <taxon>Holothuria</taxon>
    </lineage>
</organism>
<comment type="caution">
    <text evidence="1">The sequence shown here is derived from an EMBL/GenBank/DDBJ whole genome shotgun (WGS) entry which is preliminary data.</text>
</comment>
<keyword evidence="2" id="KW-1185">Reference proteome</keyword>
<proteinExistence type="predicted"/>
<accession>A0A9Q1CI87</accession>
<dbReference type="Proteomes" id="UP001152320">
    <property type="component" value="Chromosome 3"/>
</dbReference>
<gene>
    <name evidence="1" type="ORF">HOLleu_09014</name>
</gene>